<dbReference type="PANTHER" id="PTHR33371">
    <property type="entry name" value="INTERMEMBRANE PHOSPHOLIPID TRANSPORT SYSTEM BINDING PROTEIN MLAD-RELATED"/>
    <property type="match status" value="1"/>
</dbReference>
<gene>
    <name evidence="2" type="ORF">VZC37_04765</name>
</gene>
<protein>
    <submittedName>
        <fullName evidence="2">MlaD family protein</fullName>
    </submittedName>
</protein>
<reference evidence="2 3" key="1">
    <citation type="submission" date="2024-01" db="EMBL/GenBank/DDBJ databases">
        <title>Draft genome sequence of Gordonia sp. LSe1-13.</title>
        <authorList>
            <person name="Suphannarot A."/>
            <person name="Mingma R."/>
        </authorList>
    </citation>
    <scope>NUCLEOTIDE SEQUENCE [LARGE SCALE GENOMIC DNA]</scope>
    <source>
        <strain evidence="2 3">LSe1-13</strain>
    </source>
</reference>
<dbReference type="Proteomes" id="UP001347146">
    <property type="component" value="Unassembled WGS sequence"/>
</dbReference>
<organism evidence="2 3">
    <name type="scientific">Gordonia sesuvii</name>
    <dbReference type="NCBI Taxonomy" id="3116777"/>
    <lineage>
        <taxon>Bacteria</taxon>
        <taxon>Bacillati</taxon>
        <taxon>Actinomycetota</taxon>
        <taxon>Actinomycetes</taxon>
        <taxon>Mycobacteriales</taxon>
        <taxon>Gordoniaceae</taxon>
        <taxon>Gordonia</taxon>
    </lineage>
</organism>
<proteinExistence type="predicted"/>
<dbReference type="InterPro" id="IPR052336">
    <property type="entry name" value="MlaD_Phospholipid_Transporter"/>
</dbReference>
<evidence type="ECO:0000259" key="1">
    <source>
        <dbReference type="Pfam" id="PF02470"/>
    </source>
</evidence>
<keyword evidence="3" id="KW-1185">Reference proteome</keyword>
<comment type="caution">
    <text evidence="2">The sequence shown here is derived from an EMBL/GenBank/DDBJ whole genome shotgun (WGS) entry which is preliminary data.</text>
</comment>
<dbReference type="InterPro" id="IPR003399">
    <property type="entry name" value="Mce/MlaD"/>
</dbReference>
<dbReference type="RefSeq" id="WP_330431256.1">
    <property type="nucleotide sequence ID" value="NZ_JAZDUF010000001.1"/>
</dbReference>
<evidence type="ECO:0000313" key="3">
    <source>
        <dbReference type="Proteomes" id="UP001347146"/>
    </source>
</evidence>
<dbReference type="EMBL" id="JAZDUF010000001">
    <property type="protein sequence ID" value="MEE3849630.1"/>
    <property type="molecule type" value="Genomic_DNA"/>
</dbReference>
<evidence type="ECO:0000313" key="2">
    <source>
        <dbReference type="EMBL" id="MEE3849630.1"/>
    </source>
</evidence>
<dbReference type="PANTHER" id="PTHR33371:SF15">
    <property type="entry name" value="LIPOPROTEIN LPRN"/>
    <property type="match status" value="1"/>
</dbReference>
<accession>A0ABU7M934</accession>
<name>A0ABU7M934_9ACTN</name>
<sequence>MVIALCIAVSGCTAGFSQIPTADSTDDTYSIRMEFENVLNLPDGAAVLSDGTEVGSLTSVVIDEGGYVVAEAAIDDGVRLSADTRATLEQAAPLADVRVALTTPDEAGAQQLQPGDTIPLAQTEQAPQIEDTLAQLATAVGQGTFTNFMTTVRQMNKAFPNDPEVTRKIFDVLGTNFEDLAANQDSLSAVLDGLTATTKTIKREEDVIGPLLTPEGAQHTTDAMTSTLSIVFMMTNLGMIAPPAQWVAPMVQSMDNTARAIVPVLFAGNPIDTSRPSNARKLIELLDEKIIPFATAGPKVDITQVEVTGAGPPLRLRTGERRQQIITVMRMIGMIR</sequence>
<feature type="domain" description="Mce/MlaD" evidence="1">
    <location>
        <begin position="28"/>
        <end position="102"/>
    </location>
</feature>
<dbReference type="Pfam" id="PF02470">
    <property type="entry name" value="MlaD"/>
    <property type="match status" value="1"/>
</dbReference>